<accession>A0A1N6XJC1</accession>
<keyword evidence="2" id="KW-1185">Reference proteome</keyword>
<evidence type="ECO:0000313" key="1">
    <source>
        <dbReference type="EMBL" id="SIR02403.1"/>
    </source>
</evidence>
<organism evidence="1 2">
    <name type="scientific">Pontibacter lucknowensis</name>
    <dbReference type="NCBI Taxonomy" id="1077936"/>
    <lineage>
        <taxon>Bacteria</taxon>
        <taxon>Pseudomonadati</taxon>
        <taxon>Bacteroidota</taxon>
        <taxon>Cytophagia</taxon>
        <taxon>Cytophagales</taxon>
        <taxon>Hymenobacteraceae</taxon>
        <taxon>Pontibacter</taxon>
    </lineage>
</organism>
<name>A0A1N6XJC1_9BACT</name>
<protein>
    <submittedName>
        <fullName evidence="1">Uncharacterized protein</fullName>
    </submittedName>
</protein>
<dbReference type="EMBL" id="FTNM01000002">
    <property type="protein sequence ID" value="SIR02403.1"/>
    <property type="molecule type" value="Genomic_DNA"/>
</dbReference>
<dbReference type="Proteomes" id="UP000185924">
    <property type="component" value="Unassembled WGS sequence"/>
</dbReference>
<evidence type="ECO:0000313" key="2">
    <source>
        <dbReference type="Proteomes" id="UP000185924"/>
    </source>
</evidence>
<reference evidence="2" key="1">
    <citation type="submission" date="2017-01" db="EMBL/GenBank/DDBJ databases">
        <authorList>
            <person name="Varghese N."/>
            <person name="Submissions S."/>
        </authorList>
    </citation>
    <scope>NUCLEOTIDE SEQUENCE [LARGE SCALE GENOMIC DNA]</scope>
    <source>
        <strain evidence="2">DM9</strain>
    </source>
</reference>
<dbReference type="AlphaFoldDB" id="A0A1N6XJC1"/>
<sequence>MLVTYINENQIKVTGTSALDQIRNYTIITDAKKRELPILPHQIASSFFAAEIHSESIITKNNILSNELIYTNRNDASVKNKAGVSYASEYTYNDGGYPISCIKTFHEGSIEKITNTYSVK</sequence>
<gene>
    <name evidence="1" type="ORF">SAMN05421545_2174</name>
</gene>
<dbReference type="STRING" id="1077936.SAMN05421545_2174"/>
<proteinExistence type="predicted"/>